<protein>
    <recommendedName>
        <fullName evidence="4">tRNA N(3)-methylcytidine methyltransferase</fullName>
        <ecNumber evidence="4">2.1.1.-</ecNumber>
    </recommendedName>
</protein>
<evidence type="ECO:0000256" key="1">
    <source>
        <dbReference type="ARBA" id="ARBA00009725"/>
    </source>
</evidence>
<dbReference type="GO" id="GO:0008757">
    <property type="term" value="F:S-adenosylmethionine-dependent methyltransferase activity"/>
    <property type="evidence" value="ECO:0007669"/>
    <property type="project" value="UniProtKB-ARBA"/>
</dbReference>
<evidence type="ECO:0000256" key="4">
    <source>
        <dbReference type="PIRNR" id="PIRNR037755"/>
    </source>
</evidence>
<dbReference type="Pfam" id="PF13489">
    <property type="entry name" value="Methyltransf_23"/>
    <property type="match status" value="1"/>
</dbReference>
<sequence length="249" mass="29303">MESKNTLSPFWAEKYKRESKKSWDKFYKRNETRFFRDRHWLDREFDIYFGLPDKRPLTLLEVGCGVGNLVYPLLEVQPNLKVYCCDFSPRAIEFVEKHEHFNESSVVPFVCDITEDRLDQWVPDGGVDTLTAIFVLSALPREKQQDAICNLSSVLSPKGHLVFRDYCDGDFAQEKFQQSSDPSLIDERTFVRQDGTISYFFVEDELNHWMESAGLRLISLDRVSRTVDNRKRNLSMDRTFLQGVWEKCR</sequence>
<name>A0AAF0AY79_9SCHI</name>
<dbReference type="SUPFAM" id="SSF53335">
    <property type="entry name" value="S-adenosyl-L-methionine-dependent methyltransferases"/>
    <property type="match status" value="1"/>
</dbReference>
<dbReference type="Gene3D" id="3.40.50.150">
    <property type="entry name" value="Vaccinia Virus protein VP39"/>
    <property type="match status" value="1"/>
</dbReference>
<dbReference type="InterPro" id="IPR026113">
    <property type="entry name" value="METTL2/6/8-like"/>
</dbReference>
<dbReference type="InterPro" id="IPR029063">
    <property type="entry name" value="SAM-dependent_MTases_sf"/>
</dbReference>
<dbReference type="PIRSF" id="PIRSF037755">
    <property type="entry name" value="Mettl2_prd"/>
    <property type="match status" value="1"/>
</dbReference>
<dbReference type="GO" id="GO:0008173">
    <property type="term" value="F:RNA methyltransferase activity"/>
    <property type="evidence" value="ECO:0007669"/>
    <property type="project" value="UniProtKB-ARBA"/>
</dbReference>
<dbReference type="PANTHER" id="PTHR22809:SF5">
    <property type="entry name" value="TRNA N(3)-METHYLCYTIDINE METHYLTRANSFERASE METTL6"/>
    <property type="match status" value="1"/>
</dbReference>
<accession>A0AAF0AY79</accession>
<dbReference type="EMBL" id="CP115612">
    <property type="protein sequence ID" value="WBW74404.1"/>
    <property type="molecule type" value="Genomic_DNA"/>
</dbReference>
<keyword evidence="3 4" id="KW-0808">Transferase</keyword>
<dbReference type="AlphaFoldDB" id="A0AAF0AY79"/>
<evidence type="ECO:0000313" key="5">
    <source>
        <dbReference type="EMBL" id="WBW74404.1"/>
    </source>
</evidence>
<proteinExistence type="inferred from homology"/>
<organism evidence="5 6">
    <name type="scientific">Schizosaccharomyces osmophilus</name>
    <dbReference type="NCBI Taxonomy" id="2545709"/>
    <lineage>
        <taxon>Eukaryota</taxon>
        <taxon>Fungi</taxon>
        <taxon>Dikarya</taxon>
        <taxon>Ascomycota</taxon>
        <taxon>Taphrinomycotina</taxon>
        <taxon>Schizosaccharomycetes</taxon>
        <taxon>Schizosaccharomycetales</taxon>
        <taxon>Schizosaccharomycetaceae</taxon>
        <taxon>Schizosaccharomyces</taxon>
    </lineage>
</organism>
<evidence type="ECO:0000256" key="2">
    <source>
        <dbReference type="ARBA" id="ARBA00022603"/>
    </source>
</evidence>
<dbReference type="Proteomes" id="UP001212411">
    <property type="component" value="Chromosome 2"/>
</dbReference>
<gene>
    <name evidence="5" type="primary">trm141</name>
    <name evidence="5" type="ORF">SOMG_03169</name>
</gene>
<dbReference type="GeneID" id="80876649"/>
<keyword evidence="2 4" id="KW-0489">Methyltransferase</keyword>
<keyword evidence="6" id="KW-1185">Reference proteome</keyword>
<evidence type="ECO:0000313" key="6">
    <source>
        <dbReference type="Proteomes" id="UP001212411"/>
    </source>
</evidence>
<dbReference type="PANTHER" id="PTHR22809">
    <property type="entry name" value="METHYLTRANSFERASE-RELATED"/>
    <property type="match status" value="1"/>
</dbReference>
<dbReference type="CDD" id="cd02440">
    <property type="entry name" value="AdoMet_MTases"/>
    <property type="match status" value="1"/>
</dbReference>
<dbReference type="KEGG" id="som:SOMG_03169"/>
<dbReference type="RefSeq" id="XP_056038647.1">
    <property type="nucleotide sequence ID" value="XM_056181960.1"/>
</dbReference>
<comment type="similarity">
    <text evidence="1 4">Belongs to the methyltransferase superfamily. METL family.</text>
</comment>
<dbReference type="GO" id="GO:0032259">
    <property type="term" value="P:methylation"/>
    <property type="evidence" value="ECO:0007669"/>
    <property type="project" value="UniProtKB-KW"/>
</dbReference>
<comment type="function">
    <text evidence="4">S-adenosyl-L-methionine-dependent methyltransferase.</text>
</comment>
<evidence type="ECO:0000256" key="3">
    <source>
        <dbReference type="ARBA" id="ARBA00022679"/>
    </source>
</evidence>
<reference evidence="5 6" key="1">
    <citation type="journal article" date="2023" name="G3 (Bethesda)">
        <title>A high-quality reference genome for the fission yeast Schizosaccharomyces osmophilus.</title>
        <authorList>
            <person name="Jia G.S."/>
            <person name="Zhang W.C."/>
            <person name="Liang Y."/>
            <person name="Liu X.H."/>
            <person name="Rhind N."/>
            <person name="Pidoux A."/>
            <person name="Brysch-Herzberg M."/>
            <person name="Du L.L."/>
        </authorList>
    </citation>
    <scope>NUCLEOTIDE SEQUENCE [LARGE SCALE GENOMIC DNA]</scope>
    <source>
        <strain evidence="5 6">CBS 15793</strain>
    </source>
</reference>
<dbReference type="EC" id="2.1.1.-" evidence="4"/>